<dbReference type="Proteomes" id="UP000245207">
    <property type="component" value="Unassembled WGS sequence"/>
</dbReference>
<keyword evidence="2" id="KW-1185">Reference proteome</keyword>
<sequence length="88" mass="10319">MKAPFVIKKGHWKRDCPKLKTKDNHYKGKAAAEANVTKCDDEELDLSLVTSETKYVSDIWLLVSTCSHHMTPHREWFNNLKDMRKLFI</sequence>
<accession>A0A2U1Q9W1</accession>
<dbReference type="EMBL" id="PKPP01000289">
    <property type="protein sequence ID" value="PWA94722.1"/>
    <property type="molecule type" value="Genomic_DNA"/>
</dbReference>
<organism evidence="1 2">
    <name type="scientific">Artemisia annua</name>
    <name type="common">Sweet wormwood</name>
    <dbReference type="NCBI Taxonomy" id="35608"/>
    <lineage>
        <taxon>Eukaryota</taxon>
        <taxon>Viridiplantae</taxon>
        <taxon>Streptophyta</taxon>
        <taxon>Embryophyta</taxon>
        <taxon>Tracheophyta</taxon>
        <taxon>Spermatophyta</taxon>
        <taxon>Magnoliopsida</taxon>
        <taxon>eudicotyledons</taxon>
        <taxon>Gunneridae</taxon>
        <taxon>Pentapetalae</taxon>
        <taxon>asterids</taxon>
        <taxon>campanulids</taxon>
        <taxon>Asterales</taxon>
        <taxon>Asteraceae</taxon>
        <taxon>Asteroideae</taxon>
        <taxon>Anthemideae</taxon>
        <taxon>Artemisiinae</taxon>
        <taxon>Artemisia</taxon>
    </lineage>
</organism>
<protein>
    <recommendedName>
        <fullName evidence="3">Zinc finger, CCHC-type</fullName>
    </recommendedName>
</protein>
<gene>
    <name evidence="1" type="ORF">CTI12_AA056720</name>
</gene>
<evidence type="ECO:0008006" key="3">
    <source>
        <dbReference type="Google" id="ProtNLM"/>
    </source>
</evidence>
<comment type="caution">
    <text evidence="1">The sequence shown here is derived from an EMBL/GenBank/DDBJ whole genome shotgun (WGS) entry which is preliminary data.</text>
</comment>
<dbReference type="OrthoDB" id="1194585at2759"/>
<proteinExistence type="predicted"/>
<dbReference type="AlphaFoldDB" id="A0A2U1Q9W1"/>
<evidence type="ECO:0000313" key="2">
    <source>
        <dbReference type="Proteomes" id="UP000245207"/>
    </source>
</evidence>
<reference evidence="1 2" key="1">
    <citation type="journal article" date="2018" name="Mol. Plant">
        <title>The genome of Artemisia annua provides insight into the evolution of Asteraceae family and artemisinin biosynthesis.</title>
        <authorList>
            <person name="Shen Q."/>
            <person name="Zhang L."/>
            <person name="Liao Z."/>
            <person name="Wang S."/>
            <person name="Yan T."/>
            <person name="Shi P."/>
            <person name="Liu M."/>
            <person name="Fu X."/>
            <person name="Pan Q."/>
            <person name="Wang Y."/>
            <person name="Lv Z."/>
            <person name="Lu X."/>
            <person name="Zhang F."/>
            <person name="Jiang W."/>
            <person name="Ma Y."/>
            <person name="Chen M."/>
            <person name="Hao X."/>
            <person name="Li L."/>
            <person name="Tang Y."/>
            <person name="Lv G."/>
            <person name="Zhou Y."/>
            <person name="Sun X."/>
            <person name="Brodelius P.E."/>
            <person name="Rose J.K.C."/>
            <person name="Tang K."/>
        </authorList>
    </citation>
    <scope>NUCLEOTIDE SEQUENCE [LARGE SCALE GENOMIC DNA]</scope>
    <source>
        <strain evidence="2">cv. Huhao1</strain>
        <tissue evidence="1">Leaf</tissue>
    </source>
</reference>
<name>A0A2U1Q9W1_ARTAN</name>
<evidence type="ECO:0000313" key="1">
    <source>
        <dbReference type="EMBL" id="PWA94722.1"/>
    </source>
</evidence>